<keyword evidence="4" id="KW-1133">Transmembrane helix</keyword>
<dbReference type="OrthoDB" id="9806398at2"/>
<dbReference type="InterPro" id="IPR017896">
    <property type="entry name" value="4Fe4S_Fe-S-bd"/>
</dbReference>
<feature type="transmembrane region" description="Helical" evidence="4">
    <location>
        <begin position="483"/>
        <end position="507"/>
    </location>
</feature>
<evidence type="ECO:0000256" key="1">
    <source>
        <dbReference type="ARBA" id="ARBA00004236"/>
    </source>
</evidence>
<keyword evidence="7" id="KW-1185">Reference proteome</keyword>
<dbReference type="InterPro" id="IPR007329">
    <property type="entry name" value="FMN-bd"/>
</dbReference>
<feature type="transmembrane region" description="Helical" evidence="4">
    <location>
        <begin position="445"/>
        <end position="463"/>
    </location>
</feature>
<dbReference type="GO" id="GO:0005886">
    <property type="term" value="C:plasma membrane"/>
    <property type="evidence" value="ECO:0007669"/>
    <property type="project" value="UniProtKB-SubCell"/>
</dbReference>
<keyword evidence="2" id="KW-1003">Cell membrane</keyword>
<dbReference type="PIRSF" id="PIRSF036354">
    <property type="entry name" value="NosR"/>
    <property type="match status" value="1"/>
</dbReference>
<dbReference type="InterPro" id="IPR052378">
    <property type="entry name" value="NosR_regulator"/>
</dbReference>
<proteinExistence type="predicted"/>
<comment type="subcellular location">
    <subcellularLocation>
        <location evidence="1">Cell membrane</location>
    </subcellularLocation>
</comment>
<evidence type="ECO:0000256" key="4">
    <source>
        <dbReference type="SAM" id="Phobius"/>
    </source>
</evidence>
<evidence type="ECO:0000259" key="5">
    <source>
        <dbReference type="SMART" id="SM00900"/>
    </source>
</evidence>
<dbReference type="EMBL" id="WNKY01000071">
    <property type="protein sequence ID" value="MTV41797.1"/>
    <property type="molecule type" value="Genomic_DNA"/>
</dbReference>
<sequence>MEARSHLRNAAWRRALVCMLCMLAGVLALLLGASPVQAGVLTRADVAQRFPAPLIVGERDAELPVWPLFKQNATAVELAGYVFESVDLAPIPGFAGVPLDLLVAIDAKGTFTDVEVLSHHEPVFLEGLGEGPLRQFVQQYRGLSLKQNISIGGTSRVHIDGVAKATASVRIINQSVLAAALKVARARLGYGTGRDPGQISQVREDVYEPLDLGQLLRRGLVQYLRVSNRDVEQLFKGGDGAGLDAEVRTRPDGTFIELYVAMASVPSVGRNLLTEAGWRKLQSRLEPGEHALMVMSAGRYSVTGEDFVRGSVPDRILLRQDKLPIEMRDLDLDLKLAVPLETPNVTLFRVTSQAGLDPGAALDIALPVTRSKGIVYPERIVRELGLRYQLPAELLIRPEADARSWPAVWRQRRWELALLATGLLVLCAALGMQKRLVANDARLTWFRRSYLAFTVGFIGYYAQGQLSIVNITGALQALLARRSLTFMLFDPMTVVLWAFVLLSLLLWGRGTFCGWLCPFGAMQECVGKLARWLRVPQLRLRHAWFKHVKYVLLLTIVVSVFLPGQMTDKLVELEPFKTSITLGFARSWPYVVYAAAMLLASGVVYKFFCRYLCPFGAALALLGKIRLLNWIPRYAQCGTPCQTCRHRCDYQAIAPDGKVAYDECFQCMDCVAIYESDQKCALRIAGRKQVVIPIRSRT</sequence>
<evidence type="ECO:0000256" key="3">
    <source>
        <dbReference type="ARBA" id="ARBA00023136"/>
    </source>
</evidence>
<dbReference type="GO" id="GO:0003677">
    <property type="term" value="F:DNA binding"/>
    <property type="evidence" value="ECO:0007669"/>
    <property type="project" value="InterPro"/>
</dbReference>
<accession>A0A6L6PSZ2</accession>
<dbReference type="PANTHER" id="PTHR30224">
    <property type="entry name" value="ELECTRON TRANSPORT PROTEIN"/>
    <property type="match status" value="1"/>
</dbReference>
<dbReference type="AlphaFoldDB" id="A0A6L6PSZ2"/>
<dbReference type="Pfam" id="PF04205">
    <property type="entry name" value="FMN_bind"/>
    <property type="match status" value="1"/>
</dbReference>
<feature type="transmembrane region" description="Helical" evidence="4">
    <location>
        <begin position="414"/>
        <end position="433"/>
    </location>
</feature>
<dbReference type="Pfam" id="PF12801">
    <property type="entry name" value="Fer4_5"/>
    <property type="match status" value="2"/>
</dbReference>
<organism evidence="6 7">
    <name type="scientific">Duganella radicis</name>
    <dbReference type="NCBI Taxonomy" id="551988"/>
    <lineage>
        <taxon>Bacteria</taxon>
        <taxon>Pseudomonadati</taxon>
        <taxon>Pseudomonadota</taxon>
        <taxon>Betaproteobacteria</taxon>
        <taxon>Burkholderiales</taxon>
        <taxon>Oxalobacteraceae</taxon>
        <taxon>Telluria group</taxon>
        <taxon>Duganella</taxon>
    </lineage>
</organism>
<dbReference type="GO" id="GO:0045893">
    <property type="term" value="P:positive regulation of DNA-templated transcription"/>
    <property type="evidence" value="ECO:0007669"/>
    <property type="project" value="InterPro"/>
</dbReference>
<gene>
    <name evidence="6" type="ORF">GM676_30035</name>
</gene>
<reference evidence="6 7" key="1">
    <citation type="submission" date="2019-11" db="EMBL/GenBank/DDBJ databases">
        <title>Type strains purchased from KCTC, JCM and DSMZ.</title>
        <authorList>
            <person name="Lu H."/>
        </authorList>
    </citation>
    <scope>NUCLEOTIDE SEQUENCE [LARGE SCALE GENOMIC DNA]</scope>
    <source>
        <strain evidence="6 7">KCTC 22382</strain>
    </source>
</reference>
<dbReference type="Proteomes" id="UP000475582">
    <property type="component" value="Unassembled WGS sequence"/>
</dbReference>
<dbReference type="SMART" id="SM00900">
    <property type="entry name" value="FMN_bind"/>
    <property type="match status" value="1"/>
</dbReference>
<keyword evidence="4" id="KW-0812">Transmembrane</keyword>
<dbReference type="SUPFAM" id="SSF54862">
    <property type="entry name" value="4Fe-4S ferredoxins"/>
    <property type="match status" value="1"/>
</dbReference>
<dbReference type="PANTHER" id="PTHR30224:SF4">
    <property type="entry name" value="ELECTRON TRANSPORT PROTEIN YCCM-RELATED"/>
    <property type="match status" value="1"/>
</dbReference>
<evidence type="ECO:0000313" key="6">
    <source>
        <dbReference type="EMBL" id="MTV41797.1"/>
    </source>
</evidence>
<feature type="transmembrane region" description="Helical" evidence="4">
    <location>
        <begin position="548"/>
        <end position="567"/>
    </location>
</feature>
<feature type="transmembrane region" description="Helical" evidence="4">
    <location>
        <begin position="587"/>
        <end position="608"/>
    </location>
</feature>
<comment type="caution">
    <text evidence="6">The sequence shown here is derived from an EMBL/GenBank/DDBJ whole genome shotgun (WGS) entry which is preliminary data.</text>
</comment>
<keyword evidence="3 4" id="KW-0472">Membrane</keyword>
<feature type="domain" description="FMN-binding" evidence="5">
    <location>
        <begin position="93"/>
        <end position="183"/>
    </location>
</feature>
<evidence type="ECO:0000313" key="7">
    <source>
        <dbReference type="Proteomes" id="UP000475582"/>
    </source>
</evidence>
<name>A0A6L6PSZ2_9BURK</name>
<protein>
    <submittedName>
        <fullName evidence="6">4Fe-4S binding protein</fullName>
    </submittedName>
</protein>
<dbReference type="GO" id="GO:0010181">
    <property type="term" value="F:FMN binding"/>
    <property type="evidence" value="ECO:0007669"/>
    <property type="project" value="InterPro"/>
</dbReference>
<dbReference type="InterPro" id="IPR011399">
    <property type="entry name" value="NosR"/>
</dbReference>
<dbReference type="RefSeq" id="WP_155468205.1">
    <property type="nucleotide sequence ID" value="NZ_WNKY01000071.1"/>
</dbReference>
<evidence type="ECO:0000256" key="2">
    <source>
        <dbReference type="ARBA" id="ARBA00022475"/>
    </source>
</evidence>